<feature type="DNA-binding region" description="H-T-H motif" evidence="2">
    <location>
        <begin position="66"/>
        <end position="85"/>
    </location>
</feature>
<keyword evidence="4" id="KW-0614">Plasmid</keyword>
<dbReference type="InterPro" id="IPR036271">
    <property type="entry name" value="Tet_transcr_reg_TetR-rel_C_sf"/>
</dbReference>
<dbReference type="Pfam" id="PF00440">
    <property type="entry name" value="TetR_N"/>
    <property type="match status" value="1"/>
</dbReference>
<dbReference type="GO" id="GO:0003700">
    <property type="term" value="F:DNA-binding transcription factor activity"/>
    <property type="evidence" value="ECO:0007669"/>
    <property type="project" value="TreeGrafter"/>
</dbReference>
<dbReference type="Pfam" id="PF09209">
    <property type="entry name" value="CecR_C"/>
    <property type="match status" value="1"/>
</dbReference>
<evidence type="ECO:0000256" key="1">
    <source>
        <dbReference type="ARBA" id="ARBA00023125"/>
    </source>
</evidence>
<dbReference type="AlphaFoldDB" id="A0A899NCI8"/>
<evidence type="ECO:0000313" key="4">
    <source>
        <dbReference type="EMBL" id="QSM61402.1"/>
    </source>
</evidence>
<evidence type="ECO:0000313" key="5">
    <source>
        <dbReference type="EMBL" id="QSM61918.1"/>
    </source>
</evidence>
<evidence type="ECO:0000256" key="2">
    <source>
        <dbReference type="PROSITE-ProRule" id="PRU00335"/>
    </source>
</evidence>
<dbReference type="PANTHER" id="PTHR30055">
    <property type="entry name" value="HTH-TYPE TRANSCRIPTIONAL REGULATOR RUTR"/>
    <property type="match status" value="1"/>
</dbReference>
<dbReference type="GO" id="GO:0000976">
    <property type="term" value="F:transcription cis-regulatory region binding"/>
    <property type="evidence" value="ECO:0007669"/>
    <property type="project" value="TreeGrafter"/>
</dbReference>
<keyword evidence="1 2" id="KW-0238">DNA-binding</keyword>
<dbReference type="RefSeq" id="WP_209279596.1">
    <property type="nucleotide sequence ID" value="NZ_MW574939.1"/>
</dbReference>
<dbReference type="PANTHER" id="PTHR30055:SF235">
    <property type="entry name" value="TRANSCRIPTIONAL REGULATORY PROTEIN"/>
    <property type="match status" value="1"/>
</dbReference>
<dbReference type="Gene3D" id="1.10.357.10">
    <property type="entry name" value="Tetracycline Repressor, domain 2"/>
    <property type="match status" value="1"/>
</dbReference>
<dbReference type="EMBL" id="MW574939">
    <property type="protein sequence ID" value="QSM61402.1"/>
    <property type="molecule type" value="Genomic_DNA"/>
</dbReference>
<dbReference type="InterPro" id="IPR009057">
    <property type="entry name" value="Homeodomain-like_sf"/>
</dbReference>
<dbReference type="SUPFAM" id="SSF46689">
    <property type="entry name" value="Homeodomain-like"/>
    <property type="match status" value="1"/>
</dbReference>
<sequence>MSNHNLKLKFKFIYPWKDFTTILSPMKRVTQKRKSSGRREDGAATRLQILEAAGEIFAEKGIGHATGKEIAERAGSNSAAVNYYFGGIDGLYAEVLVEAHHRLMDFAFLKSVAEAPGLPSEKLNIFLEGMVRAILGPASSSWVLRVLAREMLDPSDALQTLLEREILPKKRIAIGFVSEILGLPPDHPAVARCGLSIIGPIALLIIGNPRMLQHAAPQAAVSTNIDAVVNHFQHFIMGGLFAIAAEINHEKIKNGQ</sequence>
<protein>
    <recommendedName>
        <fullName evidence="3">HTH tetR-type domain-containing protein</fullName>
    </recommendedName>
</protein>
<dbReference type="Gene3D" id="1.10.10.60">
    <property type="entry name" value="Homeodomain-like"/>
    <property type="match status" value="1"/>
</dbReference>
<reference evidence="4" key="1">
    <citation type="journal article" name="Environ. Pollut.">
        <title>Investigating the effects of municipal and hospital wastewaters on horizontal gene transfer.</title>
        <authorList>
            <person name="Hutinel M."/>
            <person name="Fick J."/>
            <person name="Larsson D.G.J."/>
            <person name="Flach C.F."/>
        </authorList>
    </citation>
    <scope>NUCLEOTIDE SEQUENCE</scope>
    <source>
        <strain evidence="4">CV601</strain>
        <plasmid evidence="4">pTE_C_4</plasmid>
        <plasmid evidence="5">pWE_C_2</plasmid>
    </source>
</reference>
<geneLocation type="plasmid" evidence="5">
    <name>pWE_C_2</name>
</geneLocation>
<dbReference type="PROSITE" id="PS50977">
    <property type="entry name" value="HTH_TETR_2"/>
    <property type="match status" value="1"/>
</dbReference>
<name>A0A899NCI8_ECOLX</name>
<dbReference type="SUPFAM" id="SSF48498">
    <property type="entry name" value="Tetracyclin repressor-like, C-terminal domain"/>
    <property type="match status" value="1"/>
</dbReference>
<dbReference type="EMBL" id="MW574946">
    <property type="protein sequence ID" value="QSM61918.1"/>
    <property type="molecule type" value="Genomic_DNA"/>
</dbReference>
<organism evidence="4">
    <name type="scientific">Escherichia coli</name>
    <dbReference type="NCBI Taxonomy" id="562"/>
    <lineage>
        <taxon>Bacteria</taxon>
        <taxon>Pseudomonadati</taxon>
        <taxon>Pseudomonadota</taxon>
        <taxon>Gammaproteobacteria</taxon>
        <taxon>Enterobacterales</taxon>
        <taxon>Enterobacteriaceae</taxon>
        <taxon>Escherichia</taxon>
    </lineage>
</organism>
<geneLocation type="plasmid" evidence="4">
    <name>pTE_C_4</name>
</geneLocation>
<evidence type="ECO:0000259" key="3">
    <source>
        <dbReference type="PROSITE" id="PS50977"/>
    </source>
</evidence>
<dbReference type="InterPro" id="IPR001647">
    <property type="entry name" value="HTH_TetR"/>
</dbReference>
<accession>A0A899NCI8</accession>
<dbReference type="InterPro" id="IPR015292">
    <property type="entry name" value="Tscrpt_reg_YbiH_C"/>
</dbReference>
<gene>
    <name evidence="4" type="ORF">LDMDHDEC_00225</name>
    <name evidence="5" type="ORF">LDMDHDEC_00743</name>
</gene>
<feature type="domain" description="HTH tetR-type" evidence="3">
    <location>
        <begin position="43"/>
        <end position="103"/>
    </location>
</feature>
<dbReference type="InterPro" id="IPR050109">
    <property type="entry name" value="HTH-type_TetR-like_transc_reg"/>
</dbReference>
<dbReference type="PRINTS" id="PR00455">
    <property type="entry name" value="HTHTETR"/>
</dbReference>
<proteinExistence type="predicted"/>